<dbReference type="EMBL" id="NNAY01003356">
    <property type="protein sequence ID" value="OXU19556.1"/>
    <property type="molecule type" value="Genomic_DNA"/>
</dbReference>
<evidence type="ECO:0000313" key="3">
    <source>
        <dbReference type="Proteomes" id="UP000215335"/>
    </source>
</evidence>
<reference evidence="2 3" key="1">
    <citation type="journal article" date="2017" name="Curr. Biol.">
        <title>The Evolution of Venom by Co-option of Single-Copy Genes.</title>
        <authorList>
            <person name="Martinson E.O."/>
            <person name="Mrinalini"/>
            <person name="Kelkar Y.D."/>
            <person name="Chang C.H."/>
            <person name="Werren J.H."/>
        </authorList>
    </citation>
    <scope>NUCLEOTIDE SEQUENCE [LARGE SCALE GENOMIC DNA]</scope>
    <source>
        <strain evidence="2 3">Alberta</strain>
        <tissue evidence="2">Whole body</tissue>
    </source>
</reference>
<comment type="caution">
    <text evidence="2">The sequence shown here is derived from an EMBL/GenBank/DDBJ whole genome shotgun (WGS) entry which is preliminary data.</text>
</comment>
<evidence type="ECO:0000313" key="2">
    <source>
        <dbReference type="EMBL" id="OXU19556.1"/>
    </source>
</evidence>
<dbReference type="Proteomes" id="UP000215335">
    <property type="component" value="Unassembled WGS sequence"/>
</dbReference>
<keyword evidence="3" id="KW-1185">Reference proteome</keyword>
<gene>
    <name evidence="2" type="ORF">TSAR_007494</name>
</gene>
<dbReference type="AlphaFoldDB" id="A0A232EMI0"/>
<name>A0A232EMI0_9HYME</name>
<accession>A0A232EMI0</accession>
<evidence type="ECO:0000256" key="1">
    <source>
        <dbReference type="SAM" id="MobiDB-lite"/>
    </source>
</evidence>
<protein>
    <submittedName>
        <fullName evidence="2">Uncharacterized protein</fullName>
    </submittedName>
</protein>
<proteinExistence type="predicted"/>
<feature type="region of interest" description="Disordered" evidence="1">
    <location>
        <begin position="332"/>
        <end position="372"/>
    </location>
</feature>
<feature type="compositionally biased region" description="Pro residues" evidence="1">
    <location>
        <begin position="71"/>
        <end position="83"/>
    </location>
</feature>
<organism evidence="2 3">
    <name type="scientific">Trichomalopsis sarcophagae</name>
    <dbReference type="NCBI Taxonomy" id="543379"/>
    <lineage>
        <taxon>Eukaryota</taxon>
        <taxon>Metazoa</taxon>
        <taxon>Ecdysozoa</taxon>
        <taxon>Arthropoda</taxon>
        <taxon>Hexapoda</taxon>
        <taxon>Insecta</taxon>
        <taxon>Pterygota</taxon>
        <taxon>Neoptera</taxon>
        <taxon>Endopterygota</taxon>
        <taxon>Hymenoptera</taxon>
        <taxon>Apocrita</taxon>
        <taxon>Proctotrupomorpha</taxon>
        <taxon>Chalcidoidea</taxon>
        <taxon>Pteromalidae</taxon>
        <taxon>Pteromalinae</taxon>
        <taxon>Trichomalopsis</taxon>
    </lineage>
</organism>
<sequence length="424" mass="47334">MLAQSGAERREEPMLNNLQLVRNGNLRVASKFMRSESERRLLPLALVLLYACYITCRSRAKRRKKANNDVPLPPWKGNPPPTPSEKSATVASYRSRRHQIVEEVPGLYIRRLTLEDPKTARERPDTGLQSPARHVCHPRASYVPSERPTSSYRSWLEEIRRESRAVLTITSLQLPECPVPLIDSQANRRCKTAYSRDSVREETLNEIFAKVAEAKAQSLTHSVGDGKSEEDVISEAIEENYEIERCCQDIGSPEGTSSELPSYDEFDYEENISDAGCDKEEEEKATAPASFEDCMCTEISEKLRINIRKKTEVRRSPSPEVTHTIRIAMKCHGGPREARPPVMQHPGNGGRAPSDPPSCESENDPQEPPTTSCCPGVSVALDFTLNCNNVQLTSRDVTVRPIVNSPISTPPQQTIGKAIKSAKD</sequence>
<dbReference type="OrthoDB" id="7685157at2759"/>
<feature type="region of interest" description="Disordered" evidence="1">
    <location>
        <begin position="63"/>
        <end position="94"/>
    </location>
</feature>